<dbReference type="PhylomeDB" id="K4D6W7"/>
<dbReference type="Pfam" id="PF01667">
    <property type="entry name" value="Ribosomal_S27e"/>
    <property type="match status" value="1"/>
</dbReference>
<dbReference type="Gramene" id="Solyc11g020150.1.1">
    <property type="protein sequence ID" value="Solyc11g020150.1.1"/>
    <property type="gene ID" value="Solyc11g020150.1"/>
</dbReference>
<dbReference type="GO" id="GO:0006412">
    <property type="term" value="P:translation"/>
    <property type="evidence" value="ECO:0007669"/>
    <property type="project" value="InterPro"/>
</dbReference>
<dbReference type="PaxDb" id="4081-Solyc11g020150.1.1"/>
<evidence type="ECO:0000313" key="6">
    <source>
        <dbReference type="EnsemblPlants" id="Solyc11g020150.1.1"/>
    </source>
</evidence>
<reference evidence="6" key="1">
    <citation type="journal article" date="2012" name="Nature">
        <title>The tomato genome sequence provides insights into fleshy fruit evolution.</title>
        <authorList>
            <consortium name="Tomato Genome Consortium"/>
        </authorList>
    </citation>
    <scope>NUCLEOTIDE SEQUENCE [LARGE SCALE GENOMIC DNA]</scope>
    <source>
        <strain evidence="6">cv. Heinz 1706</strain>
    </source>
</reference>
<dbReference type="Proteomes" id="UP000004994">
    <property type="component" value="Chromosome 11"/>
</dbReference>
<proteinExistence type="inferred from homology"/>
<dbReference type="SMR" id="K4D6W7"/>
<keyword evidence="7" id="KW-1185">Reference proteome</keyword>
<dbReference type="HOGENOM" id="CLU_1996582_0_0_1"/>
<dbReference type="STRING" id="4081.K4D6W7"/>
<dbReference type="Gene3D" id="2.20.25.100">
    <property type="entry name" value="Zn-binding ribosomal proteins"/>
    <property type="match status" value="1"/>
</dbReference>
<dbReference type="InterPro" id="IPR023407">
    <property type="entry name" value="Ribosomal_eS27_Zn-bd_dom_sf"/>
</dbReference>
<evidence type="ECO:0000256" key="5">
    <source>
        <dbReference type="ARBA" id="ARBA00023274"/>
    </source>
</evidence>
<evidence type="ECO:0000256" key="3">
    <source>
        <dbReference type="ARBA" id="ARBA00022833"/>
    </source>
</evidence>
<dbReference type="GO" id="GO:0003735">
    <property type="term" value="F:structural constituent of ribosome"/>
    <property type="evidence" value="ECO:0000318"/>
    <property type="project" value="GO_Central"/>
</dbReference>
<reference evidence="6" key="2">
    <citation type="submission" date="2015-06" db="UniProtKB">
        <authorList>
            <consortium name="EnsemblPlants"/>
        </authorList>
    </citation>
    <scope>IDENTIFICATION</scope>
    <source>
        <strain evidence="6">cv. Heinz 1706</strain>
    </source>
</reference>
<organism evidence="6">
    <name type="scientific">Solanum lycopersicum</name>
    <name type="common">Tomato</name>
    <name type="synonym">Lycopersicon esculentum</name>
    <dbReference type="NCBI Taxonomy" id="4081"/>
    <lineage>
        <taxon>Eukaryota</taxon>
        <taxon>Viridiplantae</taxon>
        <taxon>Streptophyta</taxon>
        <taxon>Embryophyta</taxon>
        <taxon>Tracheophyta</taxon>
        <taxon>Spermatophyta</taxon>
        <taxon>Magnoliopsida</taxon>
        <taxon>eudicotyledons</taxon>
        <taxon>Gunneridae</taxon>
        <taxon>Pentapetalae</taxon>
        <taxon>asterids</taxon>
        <taxon>lamiids</taxon>
        <taxon>Solanales</taxon>
        <taxon>Solanaceae</taxon>
        <taxon>Solanoideae</taxon>
        <taxon>Solaneae</taxon>
        <taxon>Solanum</taxon>
        <taxon>Solanum subgen. Lycopersicon</taxon>
    </lineage>
</organism>
<evidence type="ECO:0000256" key="2">
    <source>
        <dbReference type="ARBA" id="ARBA00010919"/>
    </source>
</evidence>
<evidence type="ECO:0000256" key="4">
    <source>
        <dbReference type="ARBA" id="ARBA00022980"/>
    </source>
</evidence>
<dbReference type="eggNOG" id="KOG1779">
    <property type="taxonomic scope" value="Eukaryota"/>
</dbReference>
<dbReference type="GO" id="GO:0003723">
    <property type="term" value="F:RNA binding"/>
    <property type="evidence" value="ECO:0000318"/>
    <property type="project" value="GO_Central"/>
</dbReference>
<accession>K4D6W7</accession>
<keyword evidence="5" id="KW-0687">Ribonucleoprotein</keyword>
<dbReference type="EnsemblPlants" id="Solyc11g020150.1.1">
    <property type="protein sequence ID" value="Solyc11g020150.1.1"/>
    <property type="gene ID" value="Solyc11g020150.1"/>
</dbReference>
<comment type="cofactor">
    <cofactor evidence="1">
        <name>Zn(2+)</name>
        <dbReference type="ChEBI" id="CHEBI:29105"/>
    </cofactor>
</comment>
<dbReference type="PANTHER" id="PTHR11594">
    <property type="entry name" value="40S RIBOSOMAL PROTEIN S27"/>
    <property type="match status" value="1"/>
</dbReference>
<dbReference type="InterPro" id="IPR011332">
    <property type="entry name" value="Ribosomal_zn-bd"/>
</dbReference>
<dbReference type="InParanoid" id="K4D6W7"/>
<comment type="similarity">
    <text evidence="2">Belongs to the eukaryotic ribosomal protein eS27 family.</text>
</comment>
<keyword evidence="3" id="KW-0862">Zinc</keyword>
<evidence type="ECO:0008006" key="8">
    <source>
        <dbReference type="Google" id="ProtNLM"/>
    </source>
</evidence>
<dbReference type="GO" id="GO:0022627">
    <property type="term" value="C:cytosolic small ribosomal subunit"/>
    <property type="evidence" value="ECO:0000318"/>
    <property type="project" value="GO_Central"/>
</dbReference>
<evidence type="ECO:0000313" key="7">
    <source>
        <dbReference type="Proteomes" id="UP000004994"/>
    </source>
</evidence>
<protein>
    <recommendedName>
        <fullName evidence="8">40S ribosomal protein S27</fullName>
    </recommendedName>
</protein>
<name>K4D6W7_SOLLC</name>
<dbReference type="GO" id="GO:0000028">
    <property type="term" value="P:ribosomal small subunit assembly"/>
    <property type="evidence" value="ECO:0000318"/>
    <property type="project" value="GO_Central"/>
</dbReference>
<dbReference type="FunFam" id="2.20.25.100:FF:000001">
    <property type="entry name" value="40S ribosomal protein S27"/>
    <property type="match status" value="1"/>
</dbReference>
<dbReference type="InterPro" id="IPR000592">
    <property type="entry name" value="Ribosomal_eS27"/>
</dbReference>
<evidence type="ECO:0000256" key="1">
    <source>
        <dbReference type="ARBA" id="ARBA00001947"/>
    </source>
</evidence>
<keyword evidence="4" id="KW-0689">Ribosomal protein</keyword>
<dbReference type="AlphaFoldDB" id="K4D6W7"/>
<sequence>MAREIHCFDVISDIIVRVEVEKNGTRKSTRVFVIVKYKVKKNFNFKVQKSDLKDTDLLHPPTESDKRKHKLMHFFQSYNSIFLDVKCQGCFQITIIFNHSQTVIICPICQQVLCQPTGGRAKLTKGCLFRFKEKDMMVLV</sequence>
<dbReference type="SUPFAM" id="SSF57829">
    <property type="entry name" value="Zn-binding ribosomal proteins"/>
    <property type="match status" value="1"/>
</dbReference>